<dbReference type="SUPFAM" id="SSF52833">
    <property type="entry name" value="Thioredoxin-like"/>
    <property type="match status" value="1"/>
</dbReference>
<evidence type="ECO:0000256" key="4">
    <source>
        <dbReference type="ARBA" id="ARBA00023284"/>
    </source>
</evidence>
<dbReference type="InterPro" id="IPR036249">
    <property type="entry name" value="Thioredoxin-like_sf"/>
</dbReference>
<keyword evidence="3" id="KW-1015">Disulfide bond</keyword>
<evidence type="ECO:0000313" key="6">
    <source>
        <dbReference type="EMBL" id="CAB5003157.1"/>
    </source>
</evidence>
<dbReference type="PANTHER" id="PTHR42852:SF6">
    <property type="entry name" value="THIOL:DISULFIDE INTERCHANGE PROTEIN DSBE"/>
    <property type="match status" value="1"/>
</dbReference>
<evidence type="ECO:0000256" key="2">
    <source>
        <dbReference type="ARBA" id="ARBA00022748"/>
    </source>
</evidence>
<dbReference type="InterPro" id="IPR000866">
    <property type="entry name" value="AhpC/TSA"/>
</dbReference>
<accession>A0A6J7PCL9</accession>
<reference evidence="6" key="1">
    <citation type="submission" date="2020-05" db="EMBL/GenBank/DDBJ databases">
        <authorList>
            <person name="Chiriac C."/>
            <person name="Salcher M."/>
            <person name="Ghai R."/>
            <person name="Kavagutti S V."/>
        </authorList>
    </citation>
    <scope>NUCLEOTIDE SEQUENCE</scope>
</reference>
<comment type="subcellular location">
    <subcellularLocation>
        <location evidence="1">Cell envelope</location>
    </subcellularLocation>
</comment>
<sequence length="176" mass="19002">MKRLAIIAISLLALTSCGTPAKVSGSITPCNSINHSAAGSGKLLECVGGGEGIHLGDLRGPMIVNVWGSWCTSCKDELPIFLSFYPKLTGTPIQLVGIDVEETSKSDGLNFMKKEGMLWPSLLDPDGRTRGAFGMGVPVTWFIAADGTILYKKIGVLKDETELRNLVKKYFQREIL</sequence>
<dbReference type="GO" id="GO:0017004">
    <property type="term" value="P:cytochrome complex assembly"/>
    <property type="evidence" value="ECO:0007669"/>
    <property type="project" value="UniProtKB-KW"/>
</dbReference>
<dbReference type="GO" id="GO:0016209">
    <property type="term" value="F:antioxidant activity"/>
    <property type="evidence" value="ECO:0007669"/>
    <property type="project" value="InterPro"/>
</dbReference>
<dbReference type="PROSITE" id="PS51352">
    <property type="entry name" value="THIOREDOXIN_2"/>
    <property type="match status" value="1"/>
</dbReference>
<dbReference type="InterPro" id="IPR013766">
    <property type="entry name" value="Thioredoxin_domain"/>
</dbReference>
<protein>
    <submittedName>
        <fullName evidence="6">Unannotated protein</fullName>
    </submittedName>
</protein>
<dbReference type="PANTHER" id="PTHR42852">
    <property type="entry name" value="THIOL:DISULFIDE INTERCHANGE PROTEIN DSBE"/>
    <property type="match status" value="1"/>
</dbReference>
<dbReference type="InterPro" id="IPR017937">
    <property type="entry name" value="Thioredoxin_CS"/>
</dbReference>
<dbReference type="Gene3D" id="3.40.30.10">
    <property type="entry name" value="Glutaredoxin"/>
    <property type="match status" value="1"/>
</dbReference>
<gene>
    <name evidence="6" type="ORF">UFOPK4049_00577</name>
</gene>
<keyword evidence="4" id="KW-0676">Redox-active center</keyword>
<evidence type="ECO:0000256" key="1">
    <source>
        <dbReference type="ARBA" id="ARBA00004196"/>
    </source>
</evidence>
<organism evidence="6">
    <name type="scientific">freshwater metagenome</name>
    <dbReference type="NCBI Taxonomy" id="449393"/>
    <lineage>
        <taxon>unclassified sequences</taxon>
        <taxon>metagenomes</taxon>
        <taxon>ecological metagenomes</taxon>
    </lineage>
</organism>
<keyword evidence="2" id="KW-0201">Cytochrome c-type biogenesis</keyword>
<dbReference type="PROSITE" id="PS51257">
    <property type="entry name" value="PROKAR_LIPOPROTEIN"/>
    <property type="match status" value="1"/>
</dbReference>
<dbReference type="GO" id="GO:0030313">
    <property type="term" value="C:cell envelope"/>
    <property type="evidence" value="ECO:0007669"/>
    <property type="project" value="UniProtKB-SubCell"/>
</dbReference>
<dbReference type="CDD" id="cd02966">
    <property type="entry name" value="TlpA_like_family"/>
    <property type="match status" value="1"/>
</dbReference>
<name>A0A6J7PCL9_9ZZZZ</name>
<proteinExistence type="predicted"/>
<evidence type="ECO:0000256" key="3">
    <source>
        <dbReference type="ARBA" id="ARBA00023157"/>
    </source>
</evidence>
<dbReference type="EMBL" id="CAFBPB010000058">
    <property type="protein sequence ID" value="CAB5003157.1"/>
    <property type="molecule type" value="Genomic_DNA"/>
</dbReference>
<dbReference type="PROSITE" id="PS00194">
    <property type="entry name" value="THIOREDOXIN_1"/>
    <property type="match status" value="1"/>
</dbReference>
<feature type="domain" description="Thioredoxin" evidence="5">
    <location>
        <begin position="22"/>
        <end position="172"/>
    </location>
</feature>
<dbReference type="AlphaFoldDB" id="A0A6J7PCL9"/>
<evidence type="ECO:0000259" key="5">
    <source>
        <dbReference type="PROSITE" id="PS51352"/>
    </source>
</evidence>
<dbReference type="GO" id="GO:0016491">
    <property type="term" value="F:oxidoreductase activity"/>
    <property type="evidence" value="ECO:0007669"/>
    <property type="project" value="InterPro"/>
</dbReference>
<dbReference type="Pfam" id="PF00578">
    <property type="entry name" value="AhpC-TSA"/>
    <property type="match status" value="1"/>
</dbReference>
<dbReference type="InterPro" id="IPR050553">
    <property type="entry name" value="Thioredoxin_ResA/DsbE_sf"/>
</dbReference>